<organism evidence="1 2">
    <name type="scientific">Mycena sanguinolenta</name>
    <dbReference type="NCBI Taxonomy" id="230812"/>
    <lineage>
        <taxon>Eukaryota</taxon>
        <taxon>Fungi</taxon>
        <taxon>Dikarya</taxon>
        <taxon>Basidiomycota</taxon>
        <taxon>Agaricomycotina</taxon>
        <taxon>Agaricomycetes</taxon>
        <taxon>Agaricomycetidae</taxon>
        <taxon>Agaricales</taxon>
        <taxon>Marasmiineae</taxon>
        <taxon>Mycenaceae</taxon>
        <taxon>Mycena</taxon>
    </lineage>
</organism>
<name>A0A8H7D753_9AGAR</name>
<gene>
    <name evidence="1" type="ORF">MSAN_01164300</name>
</gene>
<comment type="caution">
    <text evidence="1">The sequence shown here is derived from an EMBL/GenBank/DDBJ whole genome shotgun (WGS) entry which is preliminary data.</text>
</comment>
<keyword evidence="2" id="KW-1185">Reference proteome</keyword>
<evidence type="ECO:0000313" key="1">
    <source>
        <dbReference type="EMBL" id="KAF7361318.1"/>
    </source>
</evidence>
<dbReference type="AlphaFoldDB" id="A0A8H7D753"/>
<reference evidence="1" key="1">
    <citation type="submission" date="2020-05" db="EMBL/GenBank/DDBJ databases">
        <title>Mycena genomes resolve the evolution of fungal bioluminescence.</title>
        <authorList>
            <person name="Tsai I.J."/>
        </authorList>
    </citation>
    <scope>NUCLEOTIDE SEQUENCE</scope>
    <source>
        <strain evidence="1">160909Yilan</strain>
    </source>
</reference>
<protein>
    <submittedName>
        <fullName evidence="1">Uncharacterized protein</fullName>
    </submittedName>
</protein>
<evidence type="ECO:0000313" key="2">
    <source>
        <dbReference type="Proteomes" id="UP000623467"/>
    </source>
</evidence>
<accession>A0A8H7D753</accession>
<dbReference type="OrthoDB" id="10418252at2759"/>
<dbReference type="EMBL" id="JACAZH010000008">
    <property type="protein sequence ID" value="KAF7361318.1"/>
    <property type="molecule type" value="Genomic_DNA"/>
</dbReference>
<sequence length="311" mass="35175">MPTWFQRAGHHPLSISLRGDFRKVATHRIPTIVWRHGEQLKELEILHEEDDSEFSGEETDEDGLPDVLDVFGDAAPQQLPMLETLMVRNEVEDRGFLAPQIIQLLFLAPNLMNYMFSGSFLFASSISSEMPIFPTLRTLTFGSRDKPQLDAGILSRGLFPALAELSVAMDISGRNIFDFVKQSTPALQSLLLGMLAYDTPDSDELHECLHLISSLERLEMWYPRSHHLDHFFVSLANSPSLLPNLCTLIIHPYVVSNSREPLLRVLSTRRIKLHIDGKYVKKPPQDALAAMAELVTCGAEIYIRSDTFDYI</sequence>
<dbReference type="Proteomes" id="UP000623467">
    <property type="component" value="Unassembled WGS sequence"/>
</dbReference>
<proteinExistence type="predicted"/>